<sequence length="84" mass="9345">MLSSFTQVTTSPDLIVISFGLKPLLVIATNISHTSVDWVGVGAGLGWLGLEPKKYHPMAKTVKATIIRMYLDIALLYHPRQLYF</sequence>
<protein>
    <submittedName>
        <fullName evidence="1">Uncharacterized protein</fullName>
    </submittedName>
</protein>
<dbReference type="AlphaFoldDB" id="A0A0G1ATJ6"/>
<dbReference type="EMBL" id="LCEB01000026">
    <property type="protein sequence ID" value="KKS64430.1"/>
    <property type="molecule type" value="Genomic_DNA"/>
</dbReference>
<evidence type="ECO:0000313" key="2">
    <source>
        <dbReference type="Proteomes" id="UP000034135"/>
    </source>
</evidence>
<comment type="caution">
    <text evidence="1">The sequence shown here is derived from an EMBL/GenBank/DDBJ whole genome shotgun (WGS) entry which is preliminary data.</text>
</comment>
<name>A0A0G1ATJ6_9BACT</name>
<proteinExistence type="predicted"/>
<dbReference type="Proteomes" id="UP000034135">
    <property type="component" value="Unassembled WGS sequence"/>
</dbReference>
<reference evidence="1 2" key="1">
    <citation type="journal article" date="2015" name="Nature">
        <title>rRNA introns, odd ribosomes, and small enigmatic genomes across a large radiation of phyla.</title>
        <authorList>
            <person name="Brown C.T."/>
            <person name="Hug L.A."/>
            <person name="Thomas B.C."/>
            <person name="Sharon I."/>
            <person name="Castelle C.J."/>
            <person name="Singh A."/>
            <person name="Wilkins M.J."/>
            <person name="Williams K.H."/>
            <person name="Banfield J.F."/>
        </authorList>
    </citation>
    <scope>NUCLEOTIDE SEQUENCE [LARGE SCALE GENOMIC DNA]</scope>
</reference>
<accession>A0A0G1ATJ6</accession>
<evidence type="ECO:0000313" key="1">
    <source>
        <dbReference type="EMBL" id="KKS64430.1"/>
    </source>
</evidence>
<organism evidence="1 2">
    <name type="scientific">Candidatus Daviesbacteria bacterium GW2011_GWA1_42_6</name>
    <dbReference type="NCBI Taxonomy" id="1618420"/>
    <lineage>
        <taxon>Bacteria</taxon>
        <taxon>Candidatus Daviesiibacteriota</taxon>
    </lineage>
</organism>
<gene>
    <name evidence="1" type="ORF">UV33_C0026G0002</name>
</gene>